<proteinExistence type="predicted"/>
<feature type="region of interest" description="Disordered" evidence="1">
    <location>
        <begin position="58"/>
        <end position="78"/>
    </location>
</feature>
<dbReference type="AlphaFoldDB" id="A0A9P5S7P6"/>
<dbReference type="Proteomes" id="UP000696485">
    <property type="component" value="Unassembled WGS sequence"/>
</dbReference>
<evidence type="ECO:0000313" key="3">
    <source>
        <dbReference type="Proteomes" id="UP000696485"/>
    </source>
</evidence>
<sequence length="96" mass="10474">APLRKTIAEVKDASEAATYASNEDLTAHKTSFESYCRDSNKNFATKSDLAAAQLGSADTYPPATAPPKVKMPAPAEFSGKRPDWKTFISHMNVYFT</sequence>
<protein>
    <submittedName>
        <fullName evidence="2">Uncharacterized protein</fullName>
    </submittedName>
</protein>
<comment type="caution">
    <text evidence="2">The sequence shown here is derived from an EMBL/GenBank/DDBJ whole genome shotgun (WGS) entry which is preliminary data.</text>
</comment>
<evidence type="ECO:0000256" key="1">
    <source>
        <dbReference type="SAM" id="MobiDB-lite"/>
    </source>
</evidence>
<feature type="non-terminal residue" evidence="2">
    <location>
        <position position="1"/>
    </location>
</feature>
<gene>
    <name evidence="2" type="ORF">BG006_005815</name>
</gene>
<accession>A0A9P5S7P6</accession>
<reference evidence="2" key="1">
    <citation type="journal article" date="2020" name="Fungal Divers.">
        <title>Resolving the Mortierellaceae phylogeny through synthesis of multi-gene phylogenetics and phylogenomics.</title>
        <authorList>
            <person name="Vandepol N."/>
            <person name="Liber J."/>
            <person name="Desiro A."/>
            <person name="Na H."/>
            <person name="Kennedy M."/>
            <person name="Barry K."/>
            <person name="Grigoriev I.V."/>
            <person name="Miller A.N."/>
            <person name="O'Donnell K."/>
            <person name="Stajich J.E."/>
            <person name="Bonito G."/>
        </authorList>
    </citation>
    <scope>NUCLEOTIDE SEQUENCE</scope>
    <source>
        <strain evidence="2">NVP1</strain>
    </source>
</reference>
<keyword evidence="3" id="KW-1185">Reference proteome</keyword>
<organism evidence="2 3">
    <name type="scientific">Podila minutissima</name>
    <dbReference type="NCBI Taxonomy" id="64525"/>
    <lineage>
        <taxon>Eukaryota</taxon>
        <taxon>Fungi</taxon>
        <taxon>Fungi incertae sedis</taxon>
        <taxon>Mucoromycota</taxon>
        <taxon>Mortierellomycotina</taxon>
        <taxon>Mortierellomycetes</taxon>
        <taxon>Mortierellales</taxon>
        <taxon>Mortierellaceae</taxon>
        <taxon>Podila</taxon>
    </lineage>
</organism>
<name>A0A9P5S7P6_9FUNG</name>
<feature type="non-terminal residue" evidence="2">
    <location>
        <position position="96"/>
    </location>
</feature>
<evidence type="ECO:0000313" key="2">
    <source>
        <dbReference type="EMBL" id="KAF9307628.1"/>
    </source>
</evidence>
<dbReference type="EMBL" id="JAAAUY010003301">
    <property type="protein sequence ID" value="KAF9307628.1"/>
    <property type="molecule type" value="Genomic_DNA"/>
</dbReference>